<dbReference type="FunFam" id="2.60.40.10:FF:000191">
    <property type="entry name" value="Immunoglobulin superfamily member 3"/>
    <property type="match status" value="1"/>
</dbReference>
<dbReference type="InterPro" id="IPR013783">
    <property type="entry name" value="Ig-like_fold"/>
</dbReference>
<keyword evidence="4" id="KW-0677">Repeat</keyword>
<dbReference type="GO" id="GO:0016020">
    <property type="term" value="C:membrane"/>
    <property type="evidence" value="ECO:0007669"/>
    <property type="project" value="UniProtKB-SubCell"/>
</dbReference>
<dbReference type="CDD" id="cd00099">
    <property type="entry name" value="IgV"/>
    <property type="match status" value="1"/>
</dbReference>
<keyword evidence="6 9" id="KW-0472">Membrane</keyword>
<evidence type="ECO:0000256" key="8">
    <source>
        <dbReference type="ARBA" id="ARBA00023319"/>
    </source>
</evidence>
<evidence type="ECO:0000256" key="7">
    <source>
        <dbReference type="ARBA" id="ARBA00023157"/>
    </source>
</evidence>
<comment type="subcellular location">
    <subcellularLocation>
        <location evidence="1">Membrane</location>
        <topology evidence="1">Single-pass membrane protein</topology>
    </subcellularLocation>
</comment>
<dbReference type="InterPro" id="IPR003599">
    <property type="entry name" value="Ig_sub"/>
</dbReference>
<keyword evidence="2 9" id="KW-0812">Transmembrane</keyword>
<feature type="transmembrane region" description="Helical" evidence="9">
    <location>
        <begin position="829"/>
        <end position="855"/>
    </location>
</feature>
<evidence type="ECO:0000256" key="3">
    <source>
        <dbReference type="ARBA" id="ARBA00022729"/>
    </source>
</evidence>
<feature type="chain" id="PRO_5044829890" description="Ig-like domain-containing protein" evidence="10">
    <location>
        <begin position="21"/>
        <end position="874"/>
    </location>
</feature>
<feature type="domain" description="Ig-like" evidence="11">
    <location>
        <begin position="140"/>
        <end position="245"/>
    </location>
</feature>
<evidence type="ECO:0000256" key="5">
    <source>
        <dbReference type="ARBA" id="ARBA00022989"/>
    </source>
</evidence>
<feature type="signal peptide" evidence="10">
    <location>
        <begin position="1"/>
        <end position="20"/>
    </location>
</feature>
<feature type="domain" description="Ig-like" evidence="11">
    <location>
        <begin position="421"/>
        <end position="525"/>
    </location>
</feature>
<dbReference type="InterPro" id="IPR013106">
    <property type="entry name" value="Ig_V-set"/>
</dbReference>
<feature type="domain" description="Ig-like" evidence="11">
    <location>
        <begin position="548"/>
        <end position="668"/>
    </location>
</feature>
<dbReference type="FunFam" id="2.60.40.10:FF:002026">
    <property type="entry name" value="Prostaglandin F2 receptor inhibitor"/>
    <property type="match status" value="1"/>
</dbReference>
<keyword evidence="7" id="KW-1015">Disulfide bond</keyword>
<keyword evidence="3 10" id="KW-0732">Signal</keyword>
<dbReference type="EMBL" id="JBHFQA010000014">
    <property type="protein sequence ID" value="KAL2088018.1"/>
    <property type="molecule type" value="Genomic_DNA"/>
</dbReference>
<accession>A0ABD1JLJ8</accession>
<feature type="domain" description="Ig-like" evidence="11">
    <location>
        <begin position="20"/>
        <end position="127"/>
    </location>
</feature>
<dbReference type="SMART" id="SM00406">
    <property type="entry name" value="IGv"/>
    <property type="match status" value="4"/>
</dbReference>
<dbReference type="InterPro" id="IPR003598">
    <property type="entry name" value="Ig_sub2"/>
</dbReference>
<comment type="caution">
    <text evidence="12">The sequence shown here is derived from an EMBL/GenBank/DDBJ whole genome shotgun (WGS) entry which is preliminary data.</text>
</comment>
<proteinExistence type="predicted"/>
<evidence type="ECO:0000256" key="4">
    <source>
        <dbReference type="ARBA" id="ARBA00022737"/>
    </source>
</evidence>
<organism evidence="12 13">
    <name type="scientific">Coilia grayii</name>
    <name type="common">Gray's grenadier anchovy</name>
    <dbReference type="NCBI Taxonomy" id="363190"/>
    <lineage>
        <taxon>Eukaryota</taxon>
        <taxon>Metazoa</taxon>
        <taxon>Chordata</taxon>
        <taxon>Craniata</taxon>
        <taxon>Vertebrata</taxon>
        <taxon>Euteleostomi</taxon>
        <taxon>Actinopterygii</taxon>
        <taxon>Neopterygii</taxon>
        <taxon>Teleostei</taxon>
        <taxon>Clupei</taxon>
        <taxon>Clupeiformes</taxon>
        <taxon>Clupeoidei</taxon>
        <taxon>Engraulidae</taxon>
        <taxon>Coilinae</taxon>
        <taxon>Coilia</taxon>
    </lineage>
</organism>
<evidence type="ECO:0000313" key="12">
    <source>
        <dbReference type="EMBL" id="KAL2088018.1"/>
    </source>
</evidence>
<protein>
    <recommendedName>
        <fullName evidence="11">Ig-like domain-containing protein</fullName>
    </recommendedName>
</protein>
<evidence type="ECO:0000256" key="9">
    <source>
        <dbReference type="SAM" id="Phobius"/>
    </source>
</evidence>
<evidence type="ECO:0000313" key="13">
    <source>
        <dbReference type="Proteomes" id="UP001591681"/>
    </source>
</evidence>
<feature type="domain" description="Ig-like" evidence="11">
    <location>
        <begin position="273"/>
        <end position="374"/>
    </location>
</feature>
<feature type="domain" description="Ig-like" evidence="11">
    <location>
        <begin position="684"/>
        <end position="798"/>
    </location>
</feature>
<evidence type="ECO:0000256" key="10">
    <source>
        <dbReference type="SAM" id="SignalP"/>
    </source>
</evidence>
<reference evidence="12 13" key="1">
    <citation type="submission" date="2024-09" db="EMBL/GenBank/DDBJ databases">
        <title>A chromosome-level genome assembly of Gray's grenadier anchovy, Coilia grayii.</title>
        <authorList>
            <person name="Fu Z."/>
        </authorList>
    </citation>
    <scope>NUCLEOTIDE SEQUENCE [LARGE SCALE GENOMIC DNA]</scope>
    <source>
        <strain evidence="12">G4</strain>
        <tissue evidence="12">Muscle</tissue>
    </source>
</reference>
<keyword evidence="13" id="KW-1185">Reference proteome</keyword>
<dbReference type="SMART" id="SM00408">
    <property type="entry name" value="IGc2"/>
    <property type="match status" value="3"/>
</dbReference>
<dbReference type="SUPFAM" id="SSF48726">
    <property type="entry name" value="Immunoglobulin"/>
    <property type="match status" value="5"/>
</dbReference>
<keyword evidence="8" id="KW-0393">Immunoglobulin domain</keyword>
<dbReference type="PANTHER" id="PTHR12207">
    <property type="entry name" value="V-SET AND TRANSMEMBRANE DOMAIN-CONTAINING PROTEIN"/>
    <property type="match status" value="1"/>
</dbReference>
<evidence type="ECO:0000256" key="2">
    <source>
        <dbReference type="ARBA" id="ARBA00022692"/>
    </source>
</evidence>
<evidence type="ECO:0000256" key="1">
    <source>
        <dbReference type="ARBA" id="ARBA00004167"/>
    </source>
</evidence>
<gene>
    <name evidence="12" type="ORF">ACEWY4_016846</name>
</gene>
<name>A0ABD1JLJ8_9TELE</name>
<evidence type="ECO:0000259" key="11">
    <source>
        <dbReference type="PROSITE" id="PS50835"/>
    </source>
</evidence>
<sequence length="874" mass="96081">MNNLIRIVSTIFLMFGVSQGRLVMTPQGPLLRVEGQPVALPCSVTDYEGPSEQDFDWLVVDDTNPIQVISTFDALYTNSGLKERVANGDIRIERLGDNKVELRIREIKMADSGVYRCTTPSTDTQVVGDYFADVKVRVIPDSLILEPRTPVAIIPEGGSVGLFCNATWNHTQGTYLSVTWSARKGTSTLEDLLTYGPDGDVLVTDAAAQRYTSGGLRLDLQHRGSYGLVLSGARPTDEGVYVCTAREWAKEPGGSWYKLQQKRMDFGHVSVTPTAQSLNVSLQGSTTLTTGDTLTLSCLVKADDYSSLGLDVWLTGDSRDLAHMDRNGVLADISGTDPTTTTKAAGLRRISEGEFRLDVPAVETSDSGLYSCHIRAWMRNAAQGWYHVAEATSNRVEVLVTHLETSFSVAFSALVTPRLPGDPTELECRVTNVTHLRNSRFAVSWHHRPTSAHPVTAAPSSFMVGSLDYNGAMQPGPRHRRRLDAGLVTMTHEEPLTFKLRLLHTGESDVGEYTCSVSTWSLSRSGRWEAGVDYQTPAFKVAFTTKGPSLSVVARRVREVTASGATFEMSCQVMAENLRSPAYSVLIHSQAEVGGTPRRLVSLSPEAVMRVEDWSEPGRQDSVVLLRTGPNEFSFRLQGVQVSDRGFYSCEVSAWTKQPGETDWSKVVHGVSNKIQISYEHKGPSFGVSISSDTTSLYPWETAKMECTMSVSGTPPNPDDMVFEVRWYLTRLRGSNSPVLLATMDRHGLVRKSPRNDSSDVSLERSGPRSITLSVHSTQDSDTGEYHCTATPWMRSLTTGSWSQAPALTSTRVFLNVKFALWDSMRLPLLYGVCAAAVMGVVSLLLGLICTRCCCRNTAYTPRPRTKLMELEMD</sequence>
<keyword evidence="5 9" id="KW-1133">Transmembrane helix</keyword>
<dbReference type="Gene3D" id="2.60.40.10">
    <property type="entry name" value="Immunoglobulins"/>
    <property type="match status" value="6"/>
</dbReference>
<dbReference type="SMART" id="SM00409">
    <property type="entry name" value="IG"/>
    <property type="match status" value="6"/>
</dbReference>
<dbReference type="Proteomes" id="UP001591681">
    <property type="component" value="Unassembled WGS sequence"/>
</dbReference>
<dbReference type="InterPro" id="IPR051102">
    <property type="entry name" value="IgSF_V-set/TM_domain"/>
</dbReference>
<dbReference type="Pfam" id="PF07686">
    <property type="entry name" value="V-set"/>
    <property type="match status" value="1"/>
</dbReference>
<dbReference type="PANTHER" id="PTHR12207:SF3">
    <property type="entry name" value="PROSTAGLANDIN F2 RECEPTOR NEGATIVE REGULATOR"/>
    <property type="match status" value="1"/>
</dbReference>
<dbReference type="AlphaFoldDB" id="A0ABD1JLJ8"/>
<dbReference type="PROSITE" id="PS50835">
    <property type="entry name" value="IG_LIKE"/>
    <property type="match status" value="6"/>
</dbReference>
<dbReference type="InterPro" id="IPR036179">
    <property type="entry name" value="Ig-like_dom_sf"/>
</dbReference>
<evidence type="ECO:0000256" key="6">
    <source>
        <dbReference type="ARBA" id="ARBA00023136"/>
    </source>
</evidence>
<dbReference type="InterPro" id="IPR007110">
    <property type="entry name" value="Ig-like_dom"/>
</dbReference>